<organism evidence="2 3">
    <name type="scientific">Megamonas funiformis</name>
    <dbReference type="NCBI Taxonomy" id="437897"/>
    <lineage>
        <taxon>Bacteria</taxon>
        <taxon>Bacillati</taxon>
        <taxon>Bacillota</taxon>
        <taxon>Negativicutes</taxon>
        <taxon>Selenomonadales</taxon>
        <taxon>Selenomonadaceae</taxon>
        <taxon>Megamonas</taxon>
    </lineage>
</organism>
<dbReference type="Proteomes" id="UP001198190">
    <property type="component" value="Unassembled WGS sequence"/>
</dbReference>
<dbReference type="RefSeq" id="WP_091693830.1">
    <property type="nucleotide sequence ID" value="NZ_JAJCGD010000014.1"/>
</dbReference>
<accession>A0AAW4U6Z1</accession>
<name>A0AAW4U6Z1_9FIRM</name>
<sequence>MSQTSNEIRNVVDNWVDEKISNIHTALNGKIISYDASINRAIVQPSGTYKTEDYREFAYPIIYNVPVVFPTGMGGNSGVTFPISSGDGCLIIFAEKQLDDFVNNSNTSDDLRKHSLNDAICIPGLYTNATKSNIKHANSVCLFNGPAMIQITENSFSGILNGTDFKFADGDLIVNGISLLHHTHGNVENGGGSTGEAQ</sequence>
<evidence type="ECO:0000313" key="3">
    <source>
        <dbReference type="Proteomes" id="UP001198190"/>
    </source>
</evidence>
<gene>
    <name evidence="2" type="ORF">LIY65_06655</name>
</gene>
<dbReference type="InterPro" id="IPR044033">
    <property type="entry name" value="GpV-like_apex"/>
</dbReference>
<dbReference type="InterPro" id="IPR037026">
    <property type="entry name" value="Vgr_OB-fold_dom_sf"/>
</dbReference>
<evidence type="ECO:0000259" key="1">
    <source>
        <dbReference type="Pfam" id="PF18352"/>
    </source>
</evidence>
<protein>
    <recommendedName>
        <fullName evidence="1">Phage protein Gp138 N-terminal domain-containing protein</fullName>
    </recommendedName>
</protein>
<dbReference type="Gene3D" id="2.40.50.230">
    <property type="entry name" value="Gp5 N-terminal domain"/>
    <property type="match status" value="1"/>
</dbReference>
<proteinExistence type="predicted"/>
<dbReference type="InterPro" id="IPR041599">
    <property type="entry name" value="Gp138_N"/>
</dbReference>
<comment type="caution">
    <text evidence="2">The sequence shown here is derived from an EMBL/GenBank/DDBJ whole genome shotgun (WGS) entry which is preliminary data.</text>
</comment>
<evidence type="ECO:0000313" key="2">
    <source>
        <dbReference type="EMBL" id="MCB6828374.1"/>
    </source>
</evidence>
<dbReference type="Pfam" id="PF18946">
    <property type="entry name" value="Apex"/>
    <property type="match status" value="1"/>
</dbReference>
<feature type="domain" description="Phage protein Gp138 N-terminal" evidence="1">
    <location>
        <begin position="28"/>
        <end position="124"/>
    </location>
</feature>
<dbReference type="Pfam" id="PF18352">
    <property type="entry name" value="Gp138_N"/>
    <property type="match status" value="1"/>
</dbReference>
<reference evidence="2" key="1">
    <citation type="submission" date="2021-10" db="EMBL/GenBank/DDBJ databases">
        <title>Collection of gut derived symbiotic bacterial strains cultured from healthy donors.</title>
        <authorList>
            <person name="Lin H."/>
            <person name="Littmann E."/>
            <person name="Claire K."/>
            <person name="Pamer E."/>
        </authorList>
    </citation>
    <scope>NUCLEOTIDE SEQUENCE</scope>
    <source>
        <strain evidence="2">MSK.7.16</strain>
    </source>
</reference>
<dbReference type="EMBL" id="JAJCGD010000014">
    <property type="protein sequence ID" value="MCB6828374.1"/>
    <property type="molecule type" value="Genomic_DNA"/>
</dbReference>
<dbReference type="AlphaFoldDB" id="A0AAW4U6Z1"/>